<dbReference type="SMART" id="SM00176">
    <property type="entry name" value="RAN"/>
    <property type="match status" value="1"/>
</dbReference>
<keyword evidence="2 6" id="KW-0547">Nucleotide-binding</keyword>
<dbReference type="PROSITE" id="PS51421">
    <property type="entry name" value="RAS"/>
    <property type="match status" value="1"/>
</dbReference>
<dbReference type="GO" id="GO:0005525">
    <property type="term" value="F:GTP binding"/>
    <property type="evidence" value="ECO:0007669"/>
    <property type="project" value="UniProtKB-UniRule"/>
</dbReference>
<evidence type="ECO:0000256" key="5">
    <source>
        <dbReference type="ARBA" id="ARBA00023289"/>
    </source>
</evidence>
<dbReference type="PROSITE" id="PS51419">
    <property type="entry name" value="RAB"/>
    <property type="match status" value="1"/>
</dbReference>
<dbReference type="FunFam" id="3.40.50.300:FF:001800">
    <property type="entry name" value="Rab family GTPase"/>
    <property type="match status" value="1"/>
</dbReference>
<dbReference type="GO" id="GO:0045335">
    <property type="term" value="C:phagocytic vesicle"/>
    <property type="evidence" value="ECO:0007669"/>
    <property type="project" value="TreeGrafter"/>
</dbReference>
<dbReference type="GO" id="GO:0008333">
    <property type="term" value="P:endosome to lysosome transport"/>
    <property type="evidence" value="ECO:0007669"/>
    <property type="project" value="TreeGrafter"/>
</dbReference>
<dbReference type="OrthoDB" id="245989at2759"/>
<dbReference type="GO" id="GO:0005802">
    <property type="term" value="C:trans-Golgi network"/>
    <property type="evidence" value="ECO:0007669"/>
    <property type="project" value="UniProtKB-UniRule"/>
</dbReference>
<keyword evidence="3 6" id="KW-0342">GTP-binding</keyword>
<dbReference type="PRINTS" id="PR00449">
    <property type="entry name" value="RASTRNSFRMNG"/>
</dbReference>
<dbReference type="SMART" id="SM00174">
    <property type="entry name" value="RHO"/>
    <property type="match status" value="1"/>
</dbReference>
<dbReference type="KEGG" id="vde:111254268"/>
<dbReference type="SUPFAM" id="SSF52540">
    <property type="entry name" value="P-loop containing nucleoside triphosphate hydrolases"/>
    <property type="match status" value="1"/>
</dbReference>
<comment type="function">
    <text evidence="6">The small GTPases Rab are key regulators in vesicle trafficking.</text>
</comment>
<name>A0A7M7MJC5_VARDE</name>
<evidence type="ECO:0000256" key="4">
    <source>
        <dbReference type="ARBA" id="ARBA00023288"/>
    </source>
</evidence>
<proteinExistence type="inferred from homology"/>
<dbReference type="InterPro" id="IPR030697">
    <property type="entry name" value="Rab29/Rab38/Rab32"/>
</dbReference>
<dbReference type="OMA" id="HTKINLQ"/>
<sequence length="212" mass="24240">MEQTQQQPIVQYDQDFLFKVLVVGDFGVGKTAIVRRYTDGIFSQNYKITIGVDFLIKRLRWHPNKQITLQLWDIAGHERFGSLTRVYYKYATAAVFVYDLTRPATLESIVKWREDLREKTDDKTCLPTVLLANKCDIADDWPDLDRFCKQNDIDAWFPTSAKEDVNVDEALNFLVERIVEGGVELGNSNPAGVQADNGILLKDRPTSNVCQC</sequence>
<dbReference type="Proteomes" id="UP000594260">
    <property type="component" value="Unplaced"/>
</dbReference>
<dbReference type="PANTHER" id="PTHR47981:SF39">
    <property type="entry name" value="RAS-RELATED PROTEIN RAB"/>
    <property type="match status" value="1"/>
</dbReference>
<dbReference type="GO" id="GO:0005770">
    <property type="term" value="C:late endosome"/>
    <property type="evidence" value="ECO:0007669"/>
    <property type="project" value="TreeGrafter"/>
</dbReference>
<dbReference type="InterPro" id="IPR005225">
    <property type="entry name" value="Small_GTP-bd"/>
</dbReference>
<organism evidence="7 8">
    <name type="scientific">Varroa destructor</name>
    <name type="common">Honeybee mite</name>
    <dbReference type="NCBI Taxonomy" id="109461"/>
    <lineage>
        <taxon>Eukaryota</taxon>
        <taxon>Metazoa</taxon>
        <taxon>Ecdysozoa</taxon>
        <taxon>Arthropoda</taxon>
        <taxon>Chelicerata</taxon>
        <taxon>Arachnida</taxon>
        <taxon>Acari</taxon>
        <taxon>Parasitiformes</taxon>
        <taxon>Mesostigmata</taxon>
        <taxon>Gamasina</taxon>
        <taxon>Dermanyssoidea</taxon>
        <taxon>Varroidae</taxon>
        <taxon>Varroa</taxon>
    </lineage>
</organism>
<evidence type="ECO:0000256" key="1">
    <source>
        <dbReference type="ARBA" id="ARBA00006270"/>
    </source>
</evidence>
<evidence type="ECO:0000256" key="6">
    <source>
        <dbReference type="RuleBase" id="RU367128"/>
    </source>
</evidence>
<dbReference type="EnsemblMetazoa" id="XM_022814918">
    <property type="protein sequence ID" value="XP_022670653"/>
    <property type="gene ID" value="LOC111254268"/>
</dbReference>
<dbReference type="GO" id="GO:0005764">
    <property type="term" value="C:lysosome"/>
    <property type="evidence" value="ECO:0007669"/>
    <property type="project" value="TreeGrafter"/>
</dbReference>
<evidence type="ECO:0000256" key="3">
    <source>
        <dbReference type="ARBA" id="ARBA00023134"/>
    </source>
</evidence>
<dbReference type="InterPro" id="IPR001806">
    <property type="entry name" value="Small_GTPase"/>
</dbReference>
<dbReference type="InParanoid" id="A0A7M7MJC5"/>
<protein>
    <recommendedName>
        <fullName evidence="6">Ras-related protein Rab</fullName>
    </recommendedName>
</protein>
<reference evidence="7" key="1">
    <citation type="submission" date="2021-01" db="UniProtKB">
        <authorList>
            <consortium name="EnsemblMetazoa"/>
        </authorList>
    </citation>
    <scope>IDENTIFICATION</scope>
</reference>
<keyword evidence="5 6" id="KW-0636">Prenylation</keyword>
<dbReference type="GO" id="GO:0016020">
    <property type="term" value="C:membrane"/>
    <property type="evidence" value="ECO:0007669"/>
    <property type="project" value="UniProtKB-SubCell"/>
</dbReference>
<dbReference type="GO" id="GO:0003924">
    <property type="term" value="F:GTPase activity"/>
    <property type="evidence" value="ECO:0007669"/>
    <property type="project" value="UniProtKB-UniRule"/>
</dbReference>
<dbReference type="CDD" id="cd04107">
    <property type="entry name" value="Rab32_Rab38"/>
    <property type="match status" value="1"/>
</dbReference>
<dbReference type="GO" id="GO:0090385">
    <property type="term" value="P:phagosome-lysosome fusion"/>
    <property type="evidence" value="ECO:0007669"/>
    <property type="project" value="TreeGrafter"/>
</dbReference>
<evidence type="ECO:0000313" key="7">
    <source>
        <dbReference type="EnsemblMetazoa" id="XP_022670653"/>
    </source>
</evidence>
<keyword evidence="4 6" id="KW-0449">Lipoprotein</keyword>
<dbReference type="NCBIfam" id="TIGR00231">
    <property type="entry name" value="small_GTP"/>
    <property type="match status" value="1"/>
</dbReference>
<dbReference type="SMART" id="SM00175">
    <property type="entry name" value="RAB"/>
    <property type="match status" value="1"/>
</dbReference>
<evidence type="ECO:0000256" key="2">
    <source>
        <dbReference type="ARBA" id="ARBA00022741"/>
    </source>
</evidence>
<dbReference type="PANTHER" id="PTHR47981">
    <property type="entry name" value="RAB FAMILY"/>
    <property type="match status" value="1"/>
</dbReference>
<comment type="similarity">
    <text evidence="1 6">Belongs to the small GTPase superfamily. Rab family.</text>
</comment>
<keyword evidence="6" id="KW-0472">Membrane</keyword>
<keyword evidence="8" id="KW-1185">Reference proteome</keyword>
<comment type="subcellular location">
    <subcellularLocation>
        <location evidence="6">Membrane</location>
        <topology evidence="6">Lipid-anchor</topology>
    </subcellularLocation>
</comment>
<dbReference type="Pfam" id="PF00071">
    <property type="entry name" value="Ras"/>
    <property type="match status" value="1"/>
</dbReference>
<dbReference type="Gene3D" id="3.40.50.300">
    <property type="entry name" value="P-loop containing nucleotide triphosphate hydrolases"/>
    <property type="match status" value="1"/>
</dbReference>
<evidence type="ECO:0000313" key="8">
    <source>
        <dbReference type="Proteomes" id="UP000594260"/>
    </source>
</evidence>
<dbReference type="InterPro" id="IPR027417">
    <property type="entry name" value="P-loop_NTPase"/>
</dbReference>
<dbReference type="SMART" id="SM00173">
    <property type="entry name" value="RAS"/>
    <property type="match status" value="1"/>
</dbReference>
<dbReference type="GeneID" id="111254268"/>
<dbReference type="AlphaFoldDB" id="A0A7M7MJC5"/>
<dbReference type="RefSeq" id="XP_022670653.1">
    <property type="nucleotide sequence ID" value="XM_022814918.1"/>
</dbReference>
<accession>A0A7M7MJC5</accession>